<evidence type="ECO:0000313" key="10">
    <source>
        <dbReference type="Proteomes" id="UP000503462"/>
    </source>
</evidence>
<dbReference type="CDD" id="cd12148">
    <property type="entry name" value="fungal_TF_MHR"/>
    <property type="match status" value="1"/>
</dbReference>
<feature type="compositionally biased region" description="Polar residues" evidence="7">
    <location>
        <begin position="794"/>
        <end position="806"/>
    </location>
</feature>
<dbReference type="GO" id="GO:0005634">
    <property type="term" value="C:nucleus"/>
    <property type="evidence" value="ECO:0007669"/>
    <property type="project" value="UniProtKB-SubCell"/>
</dbReference>
<dbReference type="GO" id="GO:0003677">
    <property type="term" value="F:DNA binding"/>
    <property type="evidence" value="ECO:0007669"/>
    <property type="project" value="InterPro"/>
</dbReference>
<keyword evidence="5" id="KW-0804">Transcription</keyword>
<dbReference type="GO" id="GO:0000981">
    <property type="term" value="F:DNA-binding transcription factor activity, RNA polymerase II-specific"/>
    <property type="evidence" value="ECO:0007669"/>
    <property type="project" value="InterPro"/>
</dbReference>
<dbReference type="InterPro" id="IPR036864">
    <property type="entry name" value="Zn2-C6_fun-type_DNA-bd_sf"/>
</dbReference>
<comment type="subcellular location">
    <subcellularLocation>
        <location evidence="1">Nucleus</location>
    </subcellularLocation>
</comment>
<dbReference type="OrthoDB" id="39175at2759"/>
<dbReference type="SUPFAM" id="SSF57701">
    <property type="entry name" value="Zn2/Cys6 DNA-binding domain"/>
    <property type="match status" value="1"/>
</dbReference>
<keyword evidence="6" id="KW-0539">Nucleus</keyword>
<dbReference type="PANTHER" id="PTHR47338:SF27">
    <property type="entry name" value="ZN(II)2CYS6 TRANSCRIPTION FACTOR (EUROFUNG)"/>
    <property type="match status" value="1"/>
</dbReference>
<dbReference type="Gene3D" id="4.10.240.10">
    <property type="entry name" value="Zn(2)-C6 fungal-type DNA-binding domain"/>
    <property type="match status" value="1"/>
</dbReference>
<reference evidence="9 10" key="1">
    <citation type="journal article" date="2016" name="Sci. Rep.">
        <title>Peltaster fructicola genome reveals evolution from an invasive phytopathogen to an ectophytic parasite.</title>
        <authorList>
            <person name="Xu C."/>
            <person name="Chen H."/>
            <person name="Gleason M.L."/>
            <person name="Xu J.R."/>
            <person name="Liu H."/>
            <person name="Zhang R."/>
            <person name="Sun G."/>
        </authorList>
    </citation>
    <scope>NUCLEOTIDE SEQUENCE [LARGE SCALE GENOMIC DNA]</scope>
    <source>
        <strain evidence="9 10">LNHT1506</strain>
    </source>
</reference>
<dbReference type="PROSITE" id="PS00463">
    <property type="entry name" value="ZN2_CY6_FUNGAL_1"/>
    <property type="match status" value="1"/>
</dbReference>
<dbReference type="InterPro" id="IPR001138">
    <property type="entry name" value="Zn2Cys6_DnaBD"/>
</dbReference>
<evidence type="ECO:0000313" key="9">
    <source>
        <dbReference type="EMBL" id="QIW95947.1"/>
    </source>
</evidence>
<evidence type="ECO:0000256" key="7">
    <source>
        <dbReference type="SAM" id="MobiDB-lite"/>
    </source>
</evidence>
<feature type="region of interest" description="Disordered" evidence="7">
    <location>
        <begin position="82"/>
        <end position="138"/>
    </location>
</feature>
<dbReference type="GO" id="GO:0006351">
    <property type="term" value="P:DNA-templated transcription"/>
    <property type="evidence" value="ECO:0007669"/>
    <property type="project" value="InterPro"/>
</dbReference>
<dbReference type="Pfam" id="PF04082">
    <property type="entry name" value="Fungal_trans"/>
    <property type="match status" value="1"/>
</dbReference>
<dbReference type="CDD" id="cd00067">
    <property type="entry name" value="GAL4"/>
    <property type="match status" value="1"/>
</dbReference>
<evidence type="ECO:0000259" key="8">
    <source>
        <dbReference type="PROSITE" id="PS50048"/>
    </source>
</evidence>
<dbReference type="GO" id="GO:0008270">
    <property type="term" value="F:zinc ion binding"/>
    <property type="evidence" value="ECO:0007669"/>
    <property type="project" value="InterPro"/>
</dbReference>
<keyword evidence="10" id="KW-1185">Reference proteome</keyword>
<evidence type="ECO:0000256" key="1">
    <source>
        <dbReference type="ARBA" id="ARBA00004123"/>
    </source>
</evidence>
<sequence length="993" mass="109716">MSEATNKAAYSGTSQYSNEYGIAIGNSPDINAILNSGTTGLDLTSNPTYLDYDTVYQPSPTTTLSANAPGSSLNGVQRITTPASERHHSIGARSDVASPILSRPSKESADNDETTQEQASGERSEGTHAPPPWTELKTKAGKDRKRLPLACIACRRKKIRCSGEHPACKHCLRSRIPCVYKVTTRKAAPRTDYMAMLDKRLKRMEERVIRIIPKEEQGIVNTTGRATVKPTPPAAAPRRTSMSKKRAAEQTLDDLELWSKTEISAPRTAPAIDPSKAHELDEQSLLLEGLDKLPSKELQEHLAEVFFDFVYGQSYHLLHKPSFMRRLAQGEIAPVLLLAVCAMAARFSDHPAVRTEPAFLRGEEWASAAREISLKRYDSPNITILIVYLILTLHEFGTCQGGRSWMFAGMAHRMAYAMQLHHDLAYDPRTQHSMPRKEYSHTDREIRRRTMWACFMTDRYCSSGTERPTFISMEHLKLQLPIRENYFQMELAGPTEDLAGEILAQVGPAGDQLSDVQDNMGVAAYMIRIVAIWGDCINYFNLGGKAKEQHPMWDSRSRFDHLRKNIRAWQEKLPDRLHYRADNLAAHASEKIANQFIFMHIIYHQTSLFVNRFALPLVTARSALVEGIPNHFIQDAARAAVEAANTISLLVSDGMNYNVVAPFAGYSAFCSSTVHIQGAFSKNAALLASSNKHLTRNINYLTKMKKHWGMFGFMTENLRDLYRKHVDAARHLAQGGSDKSNDPIFQYGDWFDRYPHGVSGADYDGPQASVKKEPGADAGMSQQSDLQTVEEFFSNPSPAAQPTVRGQKTKKARRSAASDSKNDSERASVTQQQPNGAGSNQTQHMGDLYSQLGVDVNTSYAHTFDQGYPTQLDQACLDRQTALAAYTGFDPDTAIAFAAPGAPFDPLGANMNFNPASMSDFASGQAAYQAAASGGWFMPLNMDASSLIEGSGPYNPGSIDWSTQFDMSSLQGPALTPRTQMDLDAQQNGNGLG</sequence>
<dbReference type="PROSITE" id="PS50048">
    <property type="entry name" value="ZN2_CY6_FUNGAL_2"/>
    <property type="match status" value="1"/>
</dbReference>
<organism evidence="9 10">
    <name type="scientific">Peltaster fructicola</name>
    <dbReference type="NCBI Taxonomy" id="286661"/>
    <lineage>
        <taxon>Eukaryota</taxon>
        <taxon>Fungi</taxon>
        <taxon>Dikarya</taxon>
        <taxon>Ascomycota</taxon>
        <taxon>Pezizomycotina</taxon>
        <taxon>Dothideomycetes</taxon>
        <taxon>Dothideomycetes incertae sedis</taxon>
        <taxon>Peltaster</taxon>
    </lineage>
</organism>
<feature type="region of interest" description="Disordered" evidence="7">
    <location>
        <begin position="761"/>
        <end position="844"/>
    </location>
</feature>
<feature type="region of interest" description="Disordered" evidence="7">
    <location>
        <begin position="969"/>
        <end position="993"/>
    </location>
</feature>
<name>A0A6H0XMV0_9PEZI</name>
<gene>
    <name evidence="9" type="ORF">AMS68_001465</name>
</gene>
<dbReference type="InterPro" id="IPR007219">
    <property type="entry name" value="XnlR_reg_dom"/>
</dbReference>
<dbReference type="EMBL" id="CP051139">
    <property type="protein sequence ID" value="QIW95947.1"/>
    <property type="molecule type" value="Genomic_DNA"/>
</dbReference>
<dbReference type="SMART" id="SM00066">
    <property type="entry name" value="GAL4"/>
    <property type="match status" value="1"/>
</dbReference>
<evidence type="ECO:0000256" key="5">
    <source>
        <dbReference type="ARBA" id="ARBA00023163"/>
    </source>
</evidence>
<keyword evidence="4" id="KW-0843">Virulence</keyword>
<dbReference type="PANTHER" id="PTHR47338">
    <property type="entry name" value="ZN(II)2CYS6 TRANSCRIPTION FACTOR (EUROFUNG)-RELATED"/>
    <property type="match status" value="1"/>
</dbReference>
<accession>A0A6H0XMV0</accession>
<feature type="compositionally biased region" description="Polar residues" evidence="7">
    <location>
        <begin position="827"/>
        <end position="844"/>
    </location>
</feature>
<dbReference type="Proteomes" id="UP000503462">
    <property type="component" value="Chromosome 1"/>
</dbReference>
<keyword evidence="2" id="KW-0479">Metal-binding</keyword>
<dbReference type="AlphaFoldDB" id="A0A6H0XMV0"/>
<feature type="region of interest" description="Disordered" evidence="7">
    <location>
        <begin position="224"/>
        <end position="246"/>
    </location>
</feature>
<evidence type="ECO:0000256" key="3">
    <source>
        <dbReference type="ARBA" id="ARBA00023015"/>
    </source>
</evidence>
<dbReference type="SMART" id="SM00906">
    <property type="entry name" value="Fungal_trans"/>
    <property type="match status" value="1"/>
</dbReference>
<feature type="domain" description="Zn(2)-C6 fungal-type" evidence="8">
    <location>
        <begin position="150"/>
        <end position="180"/>
    </location>
</feature>
<dbReference type="InterPro" id="IPR050815">
    <property type="entry name" value="TF_fung"/>
</dbReference>
<evidence type="ECO:0000256" key="2">
    <source>
        <dbReference type="ARBA" id="ARBA00022723"/>
    </source>
</evidence>
<keyword evidence="3" id="KW-0805">Transcription regulation</keyword>
<protein>
    <recommendedName>
        <fullName evidence="8">Zn(2)-C6 fungal-type domain-containing protein</fullName>
    </recommendedName>
</protein>
<evidence type="ECO:0000256" key="6">
    <source>
        <dbReference type="ARBA" id="ARBA00023242"/>
    </source>
</evidence>
<dbReference type="Pfam" id="PF00172">
    <property type="entry name" value="Zn_clus"/>
    <property type="match status" value="1"/>
</dbReference>
<evidence type="ECO:0000256" key="4">
    <source>
        <dbReference type="ARBA" id="ARBA00023026"/>
    </source>
</evidence>
<proteinExistence type="predicted"/>